<feature type="signal peptide" evidence="1">
    <location>
        <begin position="1"/>
        <end position="21"/>
    </location>
</feature>
<dbReference type="STRING" id="1123402.SAMN02583745_02620"/>
<evidence type="ECO:0000313" key="3">
    <source>
        <dbReference type="EMBL" id="SET52377.1"/>
    </source>
</evidence>
<proteinExistence type="predicted"/>
<sequence>MKKNHLILIIFFTTCSYIAFANNNENPNDDKNFDCNKKTCSQIESCEEAIFKLNQCGMKKLDRDNDGIPCESICG</sequence>
<dbReference type="InterPro" id="IPR008613">
    <property type="entry name" value="Excalibur_Ca-bd_domain"/>
</dbReference>
<name>A0A1I0F2Z8_9GAMM</name>
<dbReference type="Proteomes" id="UP000242642">
    <property type="component" value="Unassembled WGS sequence"/>
</dbReference>
<evidence type="ECO:0000259" key="2">
    <source>
        <dbReference type="Pfam" id="PF05901"/>
    </source>
</evidence>
<organism evidence="3 4">
    <name type="scientific">Thorsellia anophelis DSM 18579</name>
    <dbReference type="NCBI Taxonomy" id="1123402"/>
    <lineage>
        <taxon>Bacteria</taxon>
        <taxon>Pseudomonadati</taxon>
        <taxon>Pseudomonadota</taxon>
        <taxon>Gammaproteobacteria</taxon>
        <taxon>Enterobacterales</taxon>
        <taxon>Thorselliaceae</taxon>
        <taxon>Thorsellia</taxon>
    </lineage>
</organism>
<gene>
    <name evidence="3" type="ORF">SAMN02583745_02620</name>
</gene>
<reference evidence="4" key="1">
    <citation type="submission" date="2016-10" db="EMBL/GenBank/DDBJ databases">
        <authorList>
            <person name="Varghese N."/>
            <person name="Submissions S."/>
        </authorList>
    </citation>
    <scope>NUCLEOTIDE SEQUENCE [LARGE SCALE GENOMIC DNA]</scope>
    <source>
        <strain evidence="4">DSM 18579</strain>
    </source>
</reference>
<dbReference type="EMBL" id="FOHV01000035">
    <property type="protein sequence ID" value="SET52377.1"/>
    <property type="molecule type" value="Genomic_DNA"/>
</dbReference>
<keyword evidence="4" id="KW-1185">Reference proteome</keyword>
<dbReference type="AlphaFoldDB" id="A0A1I0F2Z8"/>
<protein>
    <submittedName>
        <fullName evidence="3">Excalibur calcium-binding domain-containing protein</fullName>
    </submittedName>
</protein>
<dbReference type="Pfam" id="PF05901">
    <property type="entry name" value="Excalibur"/>
    <property type="match status" value="1"/>
</dbReference>
<evidence type="ECO:0000313" key="4">
    <source>
        <dbReference type="Proteomes" id="UP000242642"/>
    </source>
</evidence>
<keyword evidence="1" id="KW-0732">Signal</keyword>
<feature type="chain" id="PRO_5017450013" evidence="1">
    <location>
        <begin position="22"/>
        <end position="75"/>
    </location>
</feature>
<accession>A0A1I0F2Z8</accession>
<dbReference type="OrthoDB" id="72963at2"/>
<evidence type="ECO:0000256" key="1">
    <source>
        <dbReference type="SAM" id="SignalP"/>
    </source>
</evidence>
<dbReference type="RefSeq" id="WP_093321983.1">
    <property type="nucleotide sequence ID" value="NZ_FOHV01000035.1"/>
</dbReference>
<feature type="domain" description="Excalibur calcium-binding" evidence="2">
    <location>
        <begin position="37"/>
        <end position="71"/>
    </location>
</feature>